<feature type="binding site" evidence="11">
    <location>
        <position position="65"/>
    </location>
    <ligand>
        <name>thiamine diphosphate</name>
        <dbReference type="ChEBI" id="CHEBI:58937"/>
    </ligand>
</feature>
<feature type="active site" description="Proton donor" evidence="9">
    <location>
        <position position="410"/>
    </location>
</feature>
<evidence type="ECO:0000313" key="16">
    <source>
        <dbReference type="Proteomes" id="UP000198651"/>
    </source>
</evidence>
<keyword evidence="4 12" id="KW-0479">Metal-binding</keyword>
<feature type="binding site" evidence="10">
    <location>
        <position position="384"/>
    </location>
    <ligand>
        <name>substrate</name>
    </ligand>
</feature>
<feature type="binding site" evidence="10">
    <location>
        <position position="260"/>
    </location>
    <ligand>
        <name>substrate</name>
    </ligand>
</feature>
<dbReference type="GO" id="GO:0046872">
    <property type="term" value="F:metal ion binding"/>
    <property type="evidence" value="ECO:0007669"/>
    <property type="project" value="UniProtKB-KW"/>
</dbReference>
<dbReference type="CDD" id="cd02012">
    <property type="entry name" value="TPP_TK"/>
    <property type="match status" value="1"/>
</dbReference>
<dbReference type="FunFam" id="3.40.50.970:FF:000003">
    <property type="entry name" value="Transketolase"/>
    <property type="match status" value="1"/>
</dbReference>
<feature type="binding site" evidence="10">
    <location>
        <position position="468"/>
    </location>
    <ligand>
        <name>substrate</name>
    </ligand>
</feature>
<evidence type="ECO:0000256" key="5">
    <source>
        <dbReference type="ARBA" id="ARBA00022842"/>
    </source>
</evidence>
<feature type="binding site" evidence="11">
    <location>
        <position position="155"/>
    </location>
    <ligand>
        <name>thiamine diphosphate</name>
        <dbReference type="ChEBI" id="CHEBI:58937"/>
    </ligand>
</feature>
<feature type="binding site" evidence="10">
    <location>
        <position position="460"/>
    </location>
    <ligand>
        <name>substrate</name>
    </ligand>
</feature>
<dbReference type="GO" id="GO:0006098">
    <property type="term" value="P:pentose-phosphate shunt"/>
    <property type="evidence" value="ECO:0007669"/>
    <property type="project" value="TreeGrafter"/>
</dbReference>
<evidence type="ECO:0000256" key="4">
    <source>
        <dbReference type="ARBA" id="ARBA00022723"/>
    </source>
</evidence>
<dbReference type="Pfam" id="PF22613">
    <property type="entry name" value="Transketolase_C_1"/>
    <property type="match status" value="1"/>
</dbReference>
<accession>A0A0S4M2V9</accession>
<feature type="binding site" evidence="12">
    <location>
        <position position="186"/>
    </location>
    <ligand>
        <name>Mg(2+)</name>
        <dbReference type="ChEBI" id="CHEBI:18420"/>
    </ligand>
</feature>
<dbReference type="PROSITE" id="PS00801">
    <property type="entry name" value="TRANSKETOLASE_1"/>
    <property type="match status" value="1"/>
</dbReference>
<feature type="binding site" evidence="11">
    <location>
        <position position="184"/>
    </location>
    <ligand>
        <name>thiamine diphosphate</name>
        <dbReference type="ChEBI" id="CHEBI:58937"/>
    </ligand>
</feature>
<evidence type="ECO:0000256" key="11">
    <source>
        <dbReference type="PIRSR" id="PIRSR605478-3"/>
    </source>
</evidence>
<dbReference type="RefSeq" id="WP_092490489.1">
    <property type="nucleotide sequence ID" value="NZ_LN906597.1"/>
</dbReference>
<dbReference type="EC" id="2.2.1.1" evidence="2 8"/>
<keyword evidence="16" id="KW-1185">Reference proteome</keyword>
<dbReference type="InterPro" id="IPR005474">
    <property type="entry name" value="Transketolase_N"/>
</dbReference>
<dbReference type="OrthoDB" id="8732661at2"/>
<feature type="site" description="Important for catalytic activity" evidence="13">
    <location>
        <position position="25"/>
    </location>
</feature>
<dbReference type="CDD" id="cd07033">
    <property type="entry name" value="TPP_PYR_DXS_TK_like"/>
    <property type="match status" value="1"/>
</dbReference>
<dbReference type="GO" id="GO:0005829">
    <property type="term" value="C:cytosol"/>
    <property type="evidence" value="ECO:0007669"/>
    <property type="project" value="TreeGrafter"/>
</dbReference>
<evidence type="ECO:0000256" key="7">
    <source>
        <dbReference type="ARBA" id="ARBA00049473"/>
    </source>
</evidence>
<dbReference type="InterPro" id="IPR033247">
    <property type="entry name" value="Transketolase_fam"/>
</dbReference>
<protein>
    <recommendedName>
        <fullName evidence="2 8">Transketolase</fullName>
        <ecNumber evidence="2 8">2.2.1.1</ecNumber>
    </recommendedName>
</protein>
<feature type="site" description="Important for catalytic activity" evidence="13">
    <location>
        <position position="260"/>
    </location>
</feature>
<dbReference type="SUPFAM" id="SSF52518">
    <property type="entry name" value="Thiamin diphosphate-binding fold (THDP-binding)"/>
    <property type="match status" value="2"/>
</dbReference>
<dbReference type="Pfam" id="PF00456">
    <property type="entry name" value="Transketolase_N"/>
    <property type="match status" value="1"/>
</dbReference>
<gene>
    <name evidence="15" type="primary">tktA</name>
    <name evidence="15" type="ORF">Ark11_0785</name>
</gene>
<evidence type="ECO:0000256" key="8">
    <source>
        <dbReference type="NCBIfam" id="TIGR00232"/>
    </source>
</evidence>
<dbReference type="SMART" id="SM00861">
    <property type="entry name" value="Transket_pyr"/>
    <property type="match status" value="1"/>
</dbReference>
<feature type="binding site" evidence="11">
    <location>
        <begin position="113"/>
        <end position="115"/>
    </location>
    <ligand>
        <name>thiamine diphosphate</name>
        <dbReference type="ChEBI" id="CHEBI:58937"/>
    </ligand>
</feature>
<evidence type="ECO:0000256" key="13">
    <source>
        <dbReference type="PIRSR" id="PIRSR605478-5"/>
    </source>
</evidence>
<keyword evidence="6 11" id="KW-0786">Thiamine pyrophosphate</keyword>
<keyword evidence="3" id="KW-0808">Transferase</keyword>
<dbReference type="InterPro" id="IPR055152">
    <property type="entry name" value="Transketolase-like_C_2"/>
</dbReference>
<dbReference type="FunFam" id="3.40.50.970:FF:000004">
    <property type="entry name" value="Transketolase"/>
    <property type="match status" value="1"/>
</dbReference>
<dbReference type="Gene3D" id="3.40.50.920">
    <property type="match status" value="1"/>
</dbReference>
<dbReference type="Gene3D" id="3.40.50.970">
    <property type="match status" value="2"/>
</dbReference>
<feature type="binding site" evidence="12">
    <location>
        <position position="154"/>
    </location>
    <ligand>
        <name>Mg(2+)</name>
        <dbReference type="ChEBI" id="CHEBI:18420"/>
    </ligand>
</feature>
<dbReference type="InterPro" id="IPR049557">
    <property type="entry name" value="Transketolase_CS"/>
</dbReference>
<name>A0A0S4M2V9_9BURK</name>
<dbReference type="Proteomes" id="UP000198651">
    <property type="component" value="Chromosome I"/>
</dbReference>
<evidence type="ECO:0000256" key="12">
    <source>
        <dbReference type="PIRSR" id="PIRSR605478-4"/>
    </source>
</evidence>
<feature type="binding site" evidence="11">
    <location>
        <position position="260"/>
    </location>
    <ligand>
        <name>thiamine diphosphate</name>
        <dbReference type="ChEBI" id="CHEBI:58937"/>
    </ligand>
</feature>
<dbReference type="PANTHER" id="PTHR43522:SF2">
    <property type="entry name" value="TRANSKETOLASE 1-RELATED"/>
    <property type="match status" value="1"/>
</dbReference>
<dbReference type="GO" id="GO:0004802">
    <property type="term" value="F:transketolase activity"/>
    <property type="evidence" value="ECO:0007669"/>
    <property type="project" value="UniProtKB-UniRule"/>
</dbReference>
<comment type="cofactor">
    <cofactor evidence="11">
        <name>thiamine diphosphate</name>
        <dbReference type="ChEBI" id="CHEBI:58937"/>
    </cofactor>
    <text evidence="11">Binds 1 thiamine pyrophosphate per subunit. During the reaction, the substrate forms a covalent intermediate with the cofactor.</text>
</comment>
<dbReference type="NCBIfam" id="TIGR00232">
    <property type="entry name" value="tktlase_bact"/>
    <property type="match status" value="1"/>
</dbReference>
<proteinExistence type="inferred from homology"/>
<organism evidence="15 16">
    <name type="scientific">Candidatus Ichthyocystis hellenicum</name>
    <dbReference type="NCBI Taxonomy" id="1561003"/>
    <lineage>
        <taxon>Bacteria</taxon>
        <taxon>Pseudomonadati</taxon>
        <taxon>Pseudomonadota</taxon>
        <taxon>Betaproteobacteria</taxon>
        <taxon>Burkholderiales</taxon>
        <taxon>Candidatus Ichthyocystis</taxon>
    </lineage>
</organism>
<dbReference type="PATRIC" id="fig|1561003.3.peg.786"/>
<dbReference type="Pfam" id="PF02779">
    <property type="entry name" value="Transket_pyr"/>
    <property type="match status" value="1"/>
</dbReference>
<dbReference type="AlphaFoldDB" id="A0A0S4M2V9"/>
<evidence type="ECO:0000256" key="10">
    <source>
        <dbReference type="PIRSR" id="PIRSR605478-2"/>
    </source>
</evidence>
<dbReference type="SUPFAM" id="SSF52922">
    <property type="entry name" value="TK C-terminal domain-like"/>
    <property type="match status" value="1"/>
</dbReference>
<comment type="similarity">
    <text evidence="1">Belongs to the transketolase family.</text>
</comment>
<evidence type="ECO:0000256" key="3">
    <source>
        <dbReference type="ARBA" id="ARBA00022679"/>
    </source>
</evidence>
<feature type="binding site" evidence="10">
    <location>
        <position position="472"/>
    </location>
    <ligand>
        <name>substrate</name>
    </ligand>
</feature>
<evidence type="ECO:0000313" key="15">
    <source>
        <dbReference type="EMBL" id="CUT17611.1"/>
    </source>
</evidence>
<comment type="cofactor">
    <cofactor evidence="12">
        <name>Mg(2+)</name>
        <dbReference type="ChEBI" id="CHEBI:18420"/>
    </cofactor>
    <text evidence="12">Binds 1 Mg(2+) ion per subunit. Can also utilize other divalent metal cations, such as Ca(2+), Mn(2+) and Co(2+).</text>
</comment>
<dbReference type="STRING" id="1561003.Ark11_0785"/>
<feature type="binding site" evidence="10">
    <location>
        <position position="357"/>
    </location>
    <ligand>
        <name>substrate</name>
    </ligand>
</feature>
<keyword evidence="5 12" id="KW-0460">Magnesium</keyword>
<reference evidence="16" key="1">
    <citation type="submission" date="2015-11" db="EMBL/GenBank/DDBJ databases">
        <authorList>
            <person name="Seth-Smith H.M.B."/>
        </authorList>
    </citation>
    <scope>NUCLEOTIDE SEQUENCE [LARGE SCALE GENOMIC DNA]</scope>
    <source>
        <strain evidence="16">2013Ark11</strain>
    </source>
</reference>
<feature type="binding site" evidence="10">
    <location>
        <position position="25"/>
    </location>
    <ligand>
        <name>substrate</name>
    </ligand>
</feature>
<comment type="catalytic activity">
    <reaction evidence="7">
        <text>D-sedoheptulose 7-phosphate + D-glyceraldehyde 3-phosphate = aldehydo-D-ribose 5-phosphate + D-xylulose 5-phosphate</text>
        <dbReference type="Rhea" id="RHEA:10508"/>
        <dbReference type="ChEBI" id="CHEBI:57483"/>
        <dbReference type="ChEBI" id="CHEBI:57737"/>
        <dbReference type="ChEBI" id="CHEBI:58273"/>
        <dbReference type="ChEBI" id="CHEBI:59776"/>
        <dbReference type="EC" id="2.2.1.1"/>
    </reaction>
</comment>
<feature type="binding site" evidence="11">
    <location>
        <position position="436"/>
    </location>
    <ligand>
        <name>thiamine diphosphate</name>
        <dbReference type="ChEBI" id="CHEBI:58937"/>
    </ligand>
</feature>
<dbReference type="InterPro" id="IPR005475">
    <property type="entry name" value="Transketolase-like_Pyr-bd"/>
</dbReference>
<feature type="binding site" evidence="12">
    <location>
        <position position="184"/>
    </location>
    <ligand>
        <name>Mg(2+)</name>
        <dbReference type="ChEBI" id="CHEBI:18420"/>
    </ligand>
</feature>
<evidence type="ECO:0000256" key="2">
    <source>
        <dbReference type="ARBA" id="ARBA00013152"/>
    </source>
</evidence>
<evidence type="ECO:0000256" key="6">
    <source>
        <dbReference type="ARBA" id="ARBA00023052"/>
    </source>
</evidence>
<dbReference type="PANTHER" id="PTHR43522">
    <property type="entry name" value="TRANSKETOLASE"/>
    <property type="match status" value="1"/>
</dbReference>
<evidence type="ECO:0000256" key="1">
    <source>
        <dbReference type="ARBA" id="ARBA00007131"/>
    </source>
</evidence>
<feature type="binding site" evidence="10">
    <location>
        <position position="518"/>
    </location>
    <ligand>
        <name>substrate</name>
    </ligand>
</feature>
<evidence type="ECO:0000256" key="9">
    <source>
        <dbReference type="PIRSR" id="PIRSR605478-1"/>
    </source>
</evidence>
<feature type="domain" description="Transketolase-like pyrimidine-binding" evidence="14">
    <location>
        <begin position="354"/>
        <end position="524"/>
    </location>
</feature>
<dbReference type="EMBL" id="LN906597">
    <property type="protein sequence ID" value="CUT17611.1"/>
    <property type="molecule type" value="Genomic_DNA"/>
</dbReference>
<dbReference type="InterPro" id="IPR009014">
    <property type="entry name" value="Transketo_C/PFOR_II"/>
</dbReference>
<dbReference type="InterPro" id="IPR005478">
    <property type="entry name" value="Transketolase_bac-like"/>
</dbReference>
<sequence length="666" mass="73958">MYFDRLANAVRILSVDAIEKSNSGHPGMPMGMADIACVLWHSYLRHDPKDPLWPDRDRFVLSNGHGSMLLYALLHLSGYDLSIDDLKSFRQFHSLTPGHPEFDHTPGVETTTGPLGQGFANAVGMALAEFLLAKEFNSPEFSIINHRTYVFLGDGCLMEGVSHEAASLAGIFGLNKLVAFWDDNGISIDGSVDGWFIEDVVKRFESYGWLVISGVDGHNYEDIDKAICKALQEQHKPVLICCRTKIGTGSPNKSGSANVHGSPLGKDEVEQVRLQLSWPYEPFFIPEDIYKEWDATEKGSNYNSSWKEIFSKYQDVYPEKMKELSRRLQGALPDSFSDWVDSFFATAQKDEKQLSTRKASNLFINGWVHRLPEMIGGSADLTPSNLTNWSESKPVQYQTPGRYIHYGVREFGMVAIMSGISLHGGYLPFGGTFLTFSDYARNAIRMAAMMNLRCIYVFTHDSIGLGEDGPTHQPIEHIESLRLIPNMMVWRPCDYSETVAAWAFALSNHGPTALILSRQNTPPVAMNSSYPNLCCGAYILSEGSKKPDVILIATGTEVPIVLEAQSILATRQIVARVVSMPSTTVFDRQTKSYRDFVLTPGIPCVSLEAGVTRGWYRYFSGPGLAIGIDHFGASAPCQILYEVFGLTALRVADDACDLLDSIEKRF</sequence>
<evidence type="ECO:0000259" key="14">
    <source>
        <dbReference type="SMART" id="SM00861"/>
    </source>
</evidence>
<dbReference type="InterPro" id="IPR029061">
    <property type="entry name" value="THDP-binding"/>
</dbReference>